<dbReference type="AlphaFoldDB" id="A0A9X5E9F5"/>
<dbReference type="InterPro" id="IPR003795">
    <property type="entry name" value="DUF192"/>
</dbReference>
<evidence type="ECO:0000313" key="2">
    <source>
        <dbReference type="Proteomes" id="UP000031532"/>
    </source>
</evidence>
<gene>
    <name evidence="1" type="ORF">QH73_0024130</name>
</gene>
<dbReference type="PANTHER" id="PTHR37953:SF1">
    <property type="entry name" value="UPF0127 PROTEIN MJ1496"/>
    <property type="match status" value="1"/>
</dbReference>
<proteinExistence type="predicted"/>
<dbReference type="EMBL" id="JTJC03000010">
    <property type="protein sequence ID" value="NHC37687.1"/>
    <property type="molecule type" value="Genomic_DNA"/>
</dbReference>
<dbReference type="PANTHER" id="PTHR37953">
    <property type="entry name" value="UPF0127 PROTEIN MJ1496"/>
    <property type="match status" value="1"/>
</dbReference>
<dbReference type="Pfam" id="PF02643">
    <property type="entry name" value="DUF192"/>
    <property type="match status" value="1"/>
</dbReference>
<dbReference type="RefSeq" id="WP_039713052.1">
    <property type="nucleotide sequence ID" value="NZ_JTJC03000010.1"/>
</dbReference>
<dbReference type="Proteomes" id="UP000031532">
    <property type="component" value="Unassembled WGS sequence"/>
</dbReference>
<dbReference type="OrthoDB" id="9808290at2"/>
<reference evidence="1 2" key="1">
    <citation type="journal article" date="2015" name="Genome Announc.">
        <title>Draft Genome Sequence of the Terrestrial Cyanobacterium Scytonema millei VB511283, Isolated from Eastern India.</title>
        <authorList>
            <person name="Sen D."/>
            <person name="Chandrababunaidu M.M."/>
            <person name="Singh D."/>
            <person name="Sanghi N."/>
            <person name="Ghorai A."/>
            <person name="Mishra G.P."/>
            <person name="Madduluri M."/>
            <person name="Adhikary S.P."/>
            <person name="Tripathy S."/>
        </authorList>
    </citation>
    <scope>NUCLEOTIDE SEQUENCE [LARGE SCALE GENOMIC DNA]</scope>
    <source>
        <strain evidence="1 2">VB511283</strain>
    </source>
</reference>
<dbReference type="Gene3D" id="2.60.120.1140">
    <property type="entry name" value="Protein of unknown function DUF192"/>
    <property type="match status" value="1"/>
</dbReference>
<evidence type="ECO:0000313" key="1">
    <source>
        <dbReference type="EMBL" id="NHC37687.1"/>
    </source>
</evidence>
<protein>
    <submittedName>
        <fullName evidence="1">DUF192 domain-containing protein</fullName>
    </submittedName>
</protein>
<organism evidence="1 2">
    <name type="scientific">Scytonema millei VB511283</name>
    <dbReference type="NCBI Taxonomy" id="1245923"/>
    <lineage>
        <taxon>Bacteria</taxon>
        <taxon>Bacillati</taxon>
        <taxon>Cyanobacteriota</taxon>
        <taxon>Cyanophyceae</taxon>
        <taxon>Nostocales</taxon>
        <taxon>Scytonemataceae</taxon>
        <taxon>Scytonema</taxon>
    </lineage>
</organism>
<name>A0A9X5E9F5_9CYAN</name>
<sequence length="172" mass="18853">MLTATQKKHRKISANNAFCIVTLVSGLLLLIIQAQIEKQPQSLPVSAKAQISGQEIDLEVAQTAQQQSMGLMYRGELSQTRGMLYTIDPPRPVKVSMQNMRFPVDVVYLQNGQIAAIQVEAQPCDAIACHTYSSKATVDQMIQLRSGATAELGLEVGDRVPIQFLDGEIPRT</sequence>
<accession>A0A9X5E9F5</accession>
<keyword evidence="2" id="KW-1185">Reference proteome</keyword>
<dbReference type="InterPro" id="IPR038695">
    <property type="entry name" value="Saro_0823-like_sf"/>
</dbReference>
<comment type="caution">
    <text evidence="1">The sequence shown here is derived from an EMBL/GenBank/DDBJ whole genome shotgun (WGS) entry which is preliminary data.</text>
</comment>